<dbReference type="PANTHER" id="PTHR37422">
    <property type="entry name" value="TEICHURONIC ACID BIOSYNTHESIS PROTEIN TUAE"/>
    <property type="match status" value="1"/>
</dbReference>
<comment type="caution">
    <text evidence="7">The sequence shown here is derived from an EMBL/GenBank/DDBJ whole genome shotgun (WGS) entry which is preliminary data.</text>
</comment>
<evidence type="ECO:0000259" key="6">
    <source>
        <dbReference type="Pfam" id="PF04932"/>
    </source>
</evidence>
<dbReference type="GO" id="GO:0016020">
    <property type="term" value="C:membrane"/>
    <property type="evidence" value="ECO:0007669"/>
    <property type="project" value="UniProtKB-SubCell"/>
</dbReference>
<dbReference type="OrthoDB" id="9806320at2"/>
<feature type="transmembrane region" description="Helical" evidence="5">
    <location>
        <begin position="200"/>
        <end position="229"/>
    </location>
</feature>
<feature type="transmembrane region" description="Helical" evidence="5">
    <location>
        <begin position="64"/>
        <end position="81"/>
    </location>
</feature>
<reference evidence="7 8" key="1">
    <citation type="submission" date="2019-03" db="EMBL/GenBank/DDBJ databases">
        <title>Genomic Encyclopedia of Type Strains, Phase IV (KMG-IV): sequencing the most valuable type-strain genomes for metagenomic binning, comparative biology and taxonomic classification.</title>
        <authorList>
            <person name="Goeker M."/>
        </authorList>
    </citation>
    <scope>NUCLEOTIDE SEQUENCE [LARGE SCALE GENOMIC DNA]</scope>
    <source>
        <strain evidence="7 8">DSM 20467</strain>
    </source>
</reference>
<feature type="transmembrane region" description="Helical" evidence="5">
    <location>
        <begin position="117"/>
        <end position="138"/>
    </location>
</feature>
<name>A0A4R3KBL1_9FIRM</name>
<dbReference type="PANTHER" id="PTHR37422:SF13">
    <property type="entry name" value="LIPOPOLYSACCHARIDE BIOSYNTHESIS PROTEIN PA4999-RELATED"/>
    <property type="match status" value="1"/>
</dbReference>
<dbReference type="Pfam" id="PF04932">
    <property type="entry name" value="Wzy_C"/>
    <property type="match status" value="1"/>
</dbReference>
<evidence type="ECO:0000256" key="3">
    <source>
        <dbReference type="ARBA" id="ARBA00022989"/>
    </source>
</evidence>
<comment type="subcellular location">
    <subcellularLocation>
        <location evidence="1">Membrane</location>
        <topology evidence="1">Multi-pass membrane protein</topology>
    </subcellularLocation>
</comment>
<evidence type="ECO:0000256" key="2">
    <source>
        <dbReference type="ARBA" id="ARBA00022692"/>
    </source>
</evidence>
<dbReference type="InterPro" id="IPR007016">
    <property type="entry name" value="O-antigen_ligase-rel_domated"/>
</dbReference>
<feature type="transmembrane region" description="Helical" evidence="5">
    <location>
        <begin position="34"/>
        <end position="52"/>
    </location>
</feature>
<dbReference type="InterPro" id="IPR051533">
    <property type="entry name" value="WaaL-like"/>
</dbReference>
<evidence type="ECO:0000256" key="4">
    <source>
        <dbReference type="ARBA" id="ARBA00023136"/>
    </source>
</evidence>
<keyword evidence="8" id="KW-1185">Reference proteome</keyword>
<dbReference type="EMBL" id="SMAA01000004">
    <property type="protein sequence ID" value="TCS80556.1"/>
    <property type="molecule type" value="Genomic_DNA"/>
</dbReference>
<evidence type="ECO:0000313" key="7">
    <source>
        <dbReference type="EMBL" id="TCS80556.1"/>
    </source>
</evidence>
<evidence type="ECO:0000313" key="8">
    <source>
        <dbReference type="Proteomes" id="UP000295188"/>
    </source>
</evidence>
<feature type="transmembrane region" description="Helical" evidence="5">
    <location>
        <begin position="356"/>
        <end position="375"/>
    </location>
</feature>
<dbReference type="AlphaFoldDB" id="A0A4R3KBL1"/>
<feature type="transmembrane region" description="Helical" evidence="5">
    <location>
        <begin position="319"/>
        <end position="344"/>
    </location>
</feature>
<proteinExistence type="predicted"/>
<gene>
    <name evidence="7" type="ORF">EDC37_104158</name>
</gene>
<dbReference type="Proteomes" id="UP000295188">
    <property type="component" value="Unassembled WGS sequence"/>
</dbReference>
<organism evidence="7 8">
    <name type="scientific">Pectinatus cerevisiiphilus</name>
    <dbReference type="NCBI Taxonomy" id="86956"/>
    <lineage>
        <taxon>Bacteria</taxon>
        <taxon>Bacillati</taxon>
        <taxon>Bacillota</taxon>
        <taxon>Negativicutes</taxon>
        <taxon>Selenomonadales</taxon>
        <taxon>Selenomonadaceae</taxon>
        <taxon>Pectinatus</taxon>
    </lineage>
</organism>
<sequence length="443" mass="50255">MNIFKRHKYAQDSGVMMFYMLLITVFLLPFSGDAATYTLFLGWFFCIMKAYFGDWKWIKTPIDIPLAIFVCFVFFSIINSPQKMFSFYNAYHLIGKYLLIYYLAVQSITTEKHIKTVFVVLGISAVIVLLYGFFQYFVGINTAGMDWTDTKTFPEVTRRIFSTWENPNLLAGYLNIIMALAFGTFIFAGGRTVRIIIGSFLILAAIGLGLTYARGAYLSIVMVIAAYGVFCKRKIIFPLVVLLAGLMYIDTPLFNRMTSIFTTIDTSSELRLALWESTIEMILDHPLLGIGWGAYYFVYPSYDFYMQGNFIKVVHAHNMYLNIAAEIGLVGFAAFITCLGGNIWRALKVYKHLSTNFLRGALLGCGLALTAIAFNGFTDFVLFNTRLTMLFCTVMAVEAALLRHPSLLAIQKELQRRRMGLVSLPELSDEEIQKNKAYNLKDI</sequence>
<evidence type="ECO:0000256" key="5">
    <source>
        <dbReference type="SAM" id="Phobius"/>
    </source>
</evidence>
<keyword evidence="4 5" id="KW-0472">Membrane</keyword>
<protein>
    <submittedName>
        <fullName evidence="7">Putative inorganic carbon (HCO3(-)) transporter</fullName>
    </submittedName>
</protein>
<accession>A0A4R3KBL1</accession>
<feature type="transmembrane region" description="Helical" evidence="5">
    <location>
        <begin position="170"/>
        <end position="188"/>
    </location>
</feature>
<evidence type="ECO:0000256" key="1">
    <source>
        <dbReference type="ARBA" id="ARBA00004141"/>
    </source>
</evidence>
<feature type="transmembrane region" description="Helical" evidence="5">
    <location>
        <begin position="9"/>
        <end position="28"/>
    </location>
</feature>
<feature type="domain" description="O-antigen ligase-related" evidence="6">
    <location>
        <begin position="200"/>
        <end position="336"/>
    </location>
</feature>
<feature type="transmembrane region" description="Helical" evidence="5">
    <location>
        <begin position="387"/>
        <end position="410"/>
    </location>
</feature>
<feature type="transmembrane region" description="Helical" evidence="5">
    <location>
        <begin position="281"/>
        <end position="299"/>
    </location>
</feature>
<keyword evidence="2 5" id="KW-0812">Transmembrane</keyword>
<feature type="transmembrane region" description="Helical" evidence="5">
    <location>
        <begin position="235"/>
        <end position="254"/>
    </location>
</feature>
<keyword evidence="3 5" id="KW-1133">Transmembrane helix</keyword>
<feature type="transmembrane region" description="Helical" evidence="5">
    <location>
        <begin position="87"/>
        <end position="105"/>
    </location>
</feature>